<dbReference type="AlphaFoldDB" id="A0AAW0A1L9"/>
<sequence>MRLVPFIKGVMGLSILHYRYNFWISRRKQSEMRDRIGCLRHFSNPCAPLREAHAYDDPTPAGQVRGGDNVMGRVDMFQVVLLVSNGIEQWEVVLTISQKVPQRPVRGRHLDRKSMVPRWAWTQIIYGSERRWKTSHGLTCGRRTSQGSSLVTRTVGRQLRGQWRRIRYRECRKRQRRGDTKDDLEPRGGLHGKVNKLKMGQLGAHDEAKSR</sequence>
<dbReference type="Proteomes" id="UP001362999">
    <property type="component" value="Unassembled WGS sequence"/>
</dbReference>
<protein>
    <submittedName>
        <fullName evidence="2">Uncharacterized protein</fullName>
    </submittedName>
</protein>
<organism evidence="2 3">
    <name type="scientific">Favolaschia claudopus</name>
    <dbReference type="NCBI Taxonomy" id="2862362"/>
    <lineage>
        <taxon>Eukaryota</taxon>
        <taxon>Fungi</taxon>
        <taxon>Dikarya</taxon>
        <taxon>Basidiomycota</taxon>
        <taxon>Agaricomycotina</taxon>
        <taxon>Agaricomycetes</taxon>
        <taxon>Agaricomycetidae</taxon>
        <taxon>Agaricales</taxon>
        <taxon>Marasmiineae</taxon>
        <taxon>Mycenaceae</taxon>
        <taxon>Favolaschia</taxon>
    </lineage>
</organism>
<feature type="region of interest" description="Disordered" evidence="1">
    <location>
        <begin position="172"/>
        <end position="211"/>
    </location>
</feature>
<feature type="compositionally biased region" description="Basic and acidic residues" evidence="1">
    <location>
        <begin position="177"/>
        <end position="188"/>
    </location>
</feature>
<gene>
    <name evidence="2" type="ORF">R3P38DRAFT_3060732</name>
</gene>
<accession>A0AAW0A1L9</accession>
<keyword evidence="3" id="KW-1185">Reference proteome</keyword>
<dbReference type="EMBL" id="JAWWNJ010000091">
    <property type="protein sequence ID" value="KAK6997397.1"/>
    <property type="molecule type" value="Genomic_DNA"/>
</dbReference>
<reference evidence="2 3" key="1">
    <citation type="journal article" date="2024" name="J Genomics">
        <title>Draft genome sequencing and assembly of Favolaschia claudopus CIRM-BRFM 2984 isolated from oak limbs.</title>
        <authorList>
            <person name="Navarro D."/>
            <person name="Drula E."/>
            <person name="Chaduli D."/>
            <person name="Cazenave R."/>
            <person name="Ahrendt S."/>
            <person name="Wang J."/>
            <person name="Lipzen A."/>
            <person name="Daum C."/>
            <person name="Barry K."/>
            <person name="Grigoriev I.V."/>
            <person name="Favel A."/>
            <person name="Rosso M.N."/>
            <person name="Martin F."/>
        </authorList>
    </citation>
    <scope>NUCLEOTIDE SEQUENCE [LARGE SCALE GENOMIC DNA]</scope>
    <source>
        <strain evidence="2 3">CIRM-BRFM 2984</strain>
    </source>
</reference>
<evidence type="ECO:0000313" key="2">
    <source>
        <dbReference type="EMBL" id="KAK6997397.1"/>
    </source>
</evidence>
<name>A0AAW0A1L9_9AGAR</name>
<comment type="caution">
    <text evidence="2">The sequence shown here is derived from an EMBL/GenBank/DDBJ whole genome shotgun (WGS) entry which is preliminary data.</text>
</comment>
<evidence type="ECO:0000256" key="1">
    <source>
        <dbReference type="SAM" id="MobiDB-lite"/>
    </source>
</evidence>
<proteinExistence type="predicted"/>
<evidence type="ECO:0000313" key="3">
    <source>
        <dbReference type="Proteomes" id="UP001362999"/>
    </source>
</evidence>